<evidence type="ECO:0000259" key="18">
    <source>
        <dbReference type="PROSITE" id="PS50109"/>
    </source>
</evidence>
<keyword evidence="6" id="KW-0808">Transferase</keyword>
<evidence type="ECO:0000256" key="6">
    <source>
        <dbReference type="ARBA" id="ARBA00022679"/>
    </source>
</evidence>
<dbReference type="InterPro" id="IPR011006">
    <property type="entry name" value="CheY-like_superfamily"/>
</dbReference>
<dbReference type="PANTHER" id="PTHR45339">
    <property type="entry name" value="HYBRID SIGNAL TRANSDUCTION HISTIDINE KINASE J"/>
    <property type="match status" value="1"/>
</dbReference>
<dbReference type="CDD" id="cd06225">
    <property type="entry name" value="HAMP"/>
    <property type="match status" value="1"/>
</dbReference>
<feature type="transmembrane region" description="Helical" evidence="17">
    <location>
        <begin position="175"/>
        <end position="195"/>
    </location>
</feature>
<dbReference type="InterPro" id="IPR004358">
    <property type="entry name" value="Sig_transdc_His_kin-like_C"/>
</dbReference>
<comment type="catalytic activity">
    <reaction evidence="1">
        <text>ATP + protein L-histidine = ADP + protein N-phospho-L-histidine.</text>
        <dbReference type="EC" id="2.7.13.3"/>
    </reaction>
</comment>
<evidence type="ECO:0000256" key="9">
    <source>
        <dbReference type="ARBA" id="ARBA00022777"/>
    </source>
</evidence>
<evidence type="ECO:0000256" key="13">
    <source>
        <dbReference type="ARBA" id="ARBA00023136"/>
    </source>
</evidence>
<evidence type="ECO:0000256" key="14">
    <source>
        <dbReference type="PROSITE-ProRule" id="PRU00110"/>
    </source>
</evidence>
<dbReference type="CDD" id="cd00082">
    <property type="entry name" value="HisKA"/>
    <property type="match status" value="1"/>
</dbReference>
<dbReference type="InterPro" id="IPR001789">
    <property type="entry name" value="Sig_transdc_resp-reg_receiver"/>
</dbReference>
<dbReference type="Gene3D" id="6.10.340.10">
    <property type="match status" value="1"/>
</dbReference>
<dbReference type="InterPro" id="IPR036890">
    <property type="entry name" value="HATPase_C_sf"/>
</dbReference>
<dbReference type="SMART" id="SM00448">
    <property type="entry name" value="REC"/>
    <property type="match status" value="1"/>
</dbReference>
<dbReference type="GO" id="GO:0000155">
    <property type="term" value="F:phosphorelay sensor kinase activity"/>
    <property type="evidence" value="ECO:0007669"/>
    <property type="project" value="InterPro"/>
</dbReference>
<evidence type="ECO:0000256" key="17">
    <source>
        <dbReference type="SAM" id="Phobius"/>
    </source>
</evidence>
<dbReference type="InterPro" id="IPR005467">
    <property type="entry name" value="His_kinase_dom"/>
</dbReference>
<feature type="domain" description="HAMP" evidence="20">
    <location>
        <begin position="199"/>
        <end position="251"/>
    </location>
</feature>
<feature type="domain" description="Response regulatory" evidence="19">
    <location>
        <begin position="684"/>
        <end position="801"/>
    </location>
</feature>
<dbReference type="Pfam" id="PF00072">
    <property type="entry name" value="Response_reg"/>
    <property type="match status" value="1"/>
</dbReference>
<evidence type="ECO:0000256" key="2">
    <source>
        <dbReference type="ARBA" id="ARBA00004651"/>
    </source>
</evidence>
<accession>A0A851I350</accession>
<dbReference type="FunFam" id="1.10.287.130:FF:000003">
    <property type="entry name" value="Histidine kinase"/>
    <property type="match status" value="1"/>
</dbReference>
<evidence type="ECO:0000256" key="12">
    <source>
        <dbReference type="ARBA" id="ARBA00023012"/>
    </source>
</evidence>
<feature type="domain" description="Histidine kinase" evidence="18">
    <location>
        <begin position="298"/>
        <end position="521"/>
    </location>
</feature>
<feature type="modified residue" description="Phosphohistidine" evidence="14">
    <location>
        <position position="889"/>
    </location>
</feature>
<evidence type="ECO:0000256" key="4">
    <source>
        <dbReference type="ARBA" id="ARBA00022475"/>
    </source>
</evidence>
<dbReference type="SMART" id="SM00388">
    <property type="entry name" value="HisKA"/>
    <property type="match status" value="1"/>
</dbReference>
<dbReference type="PROSITE" id="PS50109">
    <property type="entry name" value="HIS_KIN"/>
    <property type="match status" value="1"/>
</dbReference>
<dbReference type="SMART" id="SM00387">
    <property type="entry name" value="HATPase_c"/>
    <property type="match status" value="1"/>
</dbReference>
<dbReference type="Gene3D" id="3.40.50.2300">
    <property type="match status" value="1"/>
</dbReference>
<keyword evidence="13 17" id="KW-0472">Membrane</keyword>
<keyword evidence="10" id="KW-0067">ATP-binding</keyword>
<dbReference type="Gene3D" id="3.30.565.10">
    <property type="entry name" value="Histidine kinase-like ATPase, C-terminal domain"/>
    <property type="match status" value="1"/>
</dbReference>
<dbReference type="PANTHER" id="PTHR45339:SF5">
    <property type="entry name" value="HISTIDINE KINASE"/>
    <property type="match status" value="1"/>
</dbReference>
<feature type="domain" description="HPt" evidence="21">
    <location>
        <begin position="850"/>
        <end position="942"/>
    </location>
</feature>
<dbReference type="PRINTS" id="PR00344">
    <property type="entry name" value="BCTRLSENSOR"/>
</dbReference>
<feature type="coiled-coil region" evidence="16">
    <location>
        <begin position="232"/>
        <end position="284"/>
    </location>
</feature>
<keyword evidence="7 17" id="KW-0812">Transmembrane</keyword>
<evidence type="ECO:0000259" key="21">
    <source>
        <dbReference type="PROSITE" id="PS50894"/>
    </source>
</evidence>
<dbReference type="SMART" id="SM00073">
    <property type="entry name" value="HPT"/>
    <property type="match status" value="1"/>
</dbReference>
<dbReference type="InterPro" id="IPR008207">
    <property type="entry name" value="Sig_transdc_His_kin_Hpt_dom"/>
</dbReference>
<proteinExistence type="predicted"/>
<dbReference type="GO" id="GO:0005524">
    <property type="term" value="F:ATP binding"/>
    <property type="evidence" value="ECO:0007669"/>
    <property type="project" value="UniProtKB-KW"/>
</dbReference>
<dbReference type="Pfam" id="PF00672">
    <property type="entry name" value="HAMP"/>
    <property type="match status" value="1"/>
</dbReference>
<feature type="modified residue" description="4-aspartylphosphate" evidence="15">
    <location>
        <position position="733"/>
    </location>
</feature>
<dbReference type="CDD" id="cd16922">
    <property type="entry name" value="HATPase_EvgS-ArcB-TorS-like"/>
    <property type="match status" value="1"/>
</dbReference>
<dbReference type="Gene3D" id="1.20.120.160">
    <property type="entry name" value="HPT domain"/>
    <property type="match status" value="1"/>
</dbReference>
<dbReference type="InterPro" id="IPR003661">
    <property type="entry name" value="HisK_dim/P_dom"/>
</dbReference>
<dbReference type="InterPro" id="IPR003660">
    <property type="entry name" value="HAMP_dom"/>
</dbReference>
<dbReference type="PROSITE" id="PS50885">
    <property type="entry name" value="HAMP"/>
    <property type="match status" value="1"/>
</dbReference>
<dbReference type="InterPro" id="IPR019247">
    <property type="entry name" value="Histidine_kinase_BarA_N"/>
</dbReference>
<keyword evidence="9" id="KW-0418">Kinase</keyword>
<evidence type="ECO:0000256" key="8">
    <source>
        <dbReference type="ARBA" id="ARBA00022741"/>
    </source>
</evidence>
<organism evidence="22 23">
    <name type="scientific">Marinobacter adhaerens</name>
    <dbReference type="NCBI Taxonomy" id="1033846"/>
    <lineage>
        <taxon>Bacteria</taxon>
        <taxon>Pseudomonadati</taxon>
        <taxon>Pseudomonadota</taxon>
        <taxon>Gammaproteobacteria</taxon>
        <taxon>Pseudomonadales</taxon>
        <taxon>Marinobacteraceae</taxon>
        <taxon>Marinobacter</taxon>
    </lineage>
</organism>
<evidence type="ECO:0000313" key="22">
    <source>
        <dbReference type="EMBL" id="NWN92561.1"/>
    </source>
</evidence>
<keyword evidence="4" id="KW-1003">Cell membrane</keyword>
<keyword evidence="11 17" id="KW-1133">Transmembrane helix</keyword>
<keyword evidence="12" id="KW-0902">Two-component regulatory system</keyword>
<dbReference type="FunFam" id="3.30.565.10:FF:000010">
    <property type="entry name" value="Sensor histidine kinase RcsC"/>
    <property type="match status" value="1"/>
</dbReference>
<dbReference type="InterPro" id="IPR036641">
    <property type="entry name" value="HPT_dom_sf"/>
</dbReference>
<evidence type="ECO:0000256" key="5">
    <source>
        <dbReference type="ARBA" id="ARBA00022553"/>
    </source>
</evidence>
<reference evidence="22 23" key="1">
    <citation type="submission" date="2020-03" db="EMBL/GenBank/DDBJ databases">
        <title>Metagenomic, metatranscriptomic, and metabolomic analyses revealed the key microbes and metabolic features during the fermentation of ganjang, Korean traditional soy sauce.</title>
        <authorList>
            <person name="Chun B.H."/>
            <person name="Jeon C.O."/>
        </authorList>
    </citation>
    <scope>NUCLEOTIDE SEQUENCE [LARGE SCALE GENOMIC DNA]</scope>
    <source>
        <strain evidence="22 23">KG14</strain>
    </source>
</reference>
<dbReference type="Proteomes" id="UP000536442">
    <property type="component" value="Unassembled WGS sequence"/>
</dbReference>
<dbReference type="EC" id="2.7.13.3" evidence="3"/>
<evidence type="ECO:0000313" key="23">
    <source>
        <dbReference type="Proteomes" id="UP000536442"/>
    </source>
</evidence>
<gene>
    <name evidence="22" type="ORF">HLV39_13780</name>
</gene>
<sequence length="958" mass="106294">MRHWGIRKKVLVVTLVPTLITTLMLGLFFTYSWVNNIENLLKDRGESLSRQLAAGSEYGLFTTNHNLLNSLSSALLEEQDVRSITFFDADRNRLLHTGPGGTDSLENSHLASEQATNIAFAASTRFVTPVFLKELMIQTLPDTDSLQTASRQKEPLGWVVVEMSHIRTEKETYKAVLISLLLVLGGVAFSLLVALRLSRAFTGPVFELNEAVAKLKEGKLETRVHTQAGPEFEQLESGLNAMAEELSNAQMEMQHNIDQATEDLRETLETIEVQNIELDMARKQALEASRIKSEFLANMSHEIRTPLNGIIGFTELLLKSPLPRQQRDHLSTIRKSSEILLTIINDILDFSKIEAGKLKLDRVPFQLRDIVEEVMVMLAPAAHSKNLDLVPLVYNDVPDNILGDPLRVKQVVTNLVNNAIKFTQTGEVVLRASLEEEADESNQFTLRLSITDSGVGLSRAQQQTLFNAFSQADASTARQYGGTGLGLAISKRLVEEMGGEIGLDSELGKGSTFWFTLSPELATATQTINPMDALQGERVIYLEHQKTSGLAVEHLLGDWGITVDRVATPDAMEEQITKAQKSQSGYAAAIIGLTNHLLSSSQYYNLVRNLEVERDCRTLLLTPTLEVQDSPLPELASGHLTKPVCRQSLYNQLLLLVHGISSARHNTLHPPPETRLPASTGIPRILAVDDNDANLKLVITLLKDYGINAEPASSGFEALSKARKTPFDLVFMDLQMPGMDGLEATSHLREMDDSNHRTSIIALTAHALADERERLIRQGFDGYLPKPISSGQLAEIILEYTGYQVRSPAATNLLPVSEVRDTRRPLRPSTRKMQRDCVSVSESIQLAGGKADLAEELFSMLLEQLPTDAISIRQLWSSGDLEELLECVHKLHGATRYCGVPELRVAAGRLETALKRSAPDTESQMTQLVAAIERLQIWSEQTDWQAIFRAHHQQRSRD</sequence>
<dbReference type="InterPro" id="IPR003594">
    <property type="entry name" value="HATPase_dom"/>
</dbReference>
<dbReference type="PROSITE" id="PS50110">
    <property type="entry name" value="RESPONSE_REGULATORY"/>
    <property type="match status" value="1"/>
</dbReference>
<dbReference type="CDD" id="cd17546">
    <property type="entry name" value="REC_hyHK_CKI1_RcsC-like"/>
    <property type="match status" value="1"/>
</dbReference>
<dbReference type="SUPFAM" id="SSF158472">
    <property type="entry name" value="HAMP domain-like"/>
    <property type="match status" value="1"/>
</dbReference>
<dbReference type="Gene3D" id="1.10.287.130">
    <property type="match status" value="1"/>
</dbReference>
<keyword evidence="5 15" id="KW-0597">Phosphoprotein</keyword>
<evidence type="ECO:0000259" key="20">
    <source>
        <dbReference type="PROSITE" id="PS50885"/>
    </source>
</evidence>
<evidence type="ECO:0000256" key="3">
    <source>
        <dbReference type="ARBA" id="ARBA00012438"/>
    </source>
</evidence>
<protein>
    <recommendedName>
        <fullName evidence="3">histidine kinase</fullName>
        <ecNumber evidence="3">2.7.13.3</ecNumber>
    </recommendedName>
</protein>
<evidence type="ECO:0000256" key="15">
    <source>
        <dbReference type="PROSITE-ProRule" id="PRU00169"/>
    </source>
</evidence>
<name>A0A851I350_9GAMM</name>
<evidence type="ECO:0000259" key="19">
    <source>
        <dbReference type="PROSITE" id="PS50110"/>
    </source>
</evidence>
<keyword evidence="8" id="KW-0547">Nucleotide-binding</keyword>
<dbReference type="SUPFAM" id="SSF47384">
    <property type="entry name" value="Homodimeric domain of signal transducing histidine kinase"/>
    <property type="match status" value="1"/>
</dbReference>
<dbReference type="SUPFAM" id="SSF55874">
    <property type="entry name" value="ATPase domain of HSP90 chaperone/DNA topoisomerase II/histidine kinase"/>
    <property type="match status" value="1"/>
</dbReference>
<dbReference type="EMBL" id="JABEVQ010000007">
    <property type="protein sequence ID" value="NWN92561.1"/>
    <property type="molecule type" value="Genomic_DNA"/>
</dbReference>
<comment type="caution">
    <text evidence="22">The sequence shown here is derived from an EMBL/GenBank/DDBJ whole genome shotgun (WGS) entry which is preliminary data.</text>
</comment>
<evidence type="ECO:0000256" key="1">
    <source>
        <dbReference type="ARBA" id="ARBA00000085"/>
    </source>
</evidence>
<dbReference type="SMART" id="SM00304">
    <property type="entry name" value="HAMP"/>
    <property type="match status" value="1"/>
</dbReference>
<dbReference type="InterPro" id="IPR036097">
    <property type="entry name" value="HisK_dim/P_sf"/>
</dbReference>
<evidence type="ECO:0000256" key="7">
    <source>
        <dbReference type="ARBA" id="ARBA00022692"/>
    </source>
</evidence>
<dbReference type="SUPFAM" id="SSF47226">
    <property type="entry name" value="Histidine-containing phosphotransfer domain, HPT domain"/>
    <property type="match status" value="1"/>
</dbReference>
<dbReference type="Pfam" id="PF01627">
    <property type="entry name" value="Hpt"/>
    <property type="match status" value="1"/>
</dbReference>
<dbReference type="AlphaFoldDB" id="A0A851I350"/>
<dbReference type="Pfam" id="PF00512">
    <property type="entry name" value="HisKA"/>
    <property type="match status" value="1"/>
</dbReference>
<dbReference type="Pfam" id="PF02518">
    <property type="entry name" value="HATPase_c"/>
    <property type="match status" value="1"/>
</dbReference>
<feature type="transmembrane region" description="Helical" evidence="17">
    <location>
        <begin position="12"/>
        <end position="34"/>
    </location>
</feature>
<dbReference type="CDD" id="cd00088">
    <property type="entry name" value="HPT"/>
    <property type="match status" value="1"/>
</dbReference>
<comment type="subcellular location">
    <subcellularLocation>
        <location evidence="2">Cell membrane</location>
        <topology evidence="2">Multi-pass membrane protein</topology>
    </subcellularLocation>
</comment>
<evidence type="ECO:0000256" key="16">
    <source>
        <dbReference type="SAM" id="Coils"/>
    </source>
</evidence>
<keyword evidence="23" id="KW-1185">Reference proteome</keyword>
<dbReference type="SUPFAM" id="SSF52172">
    <property type="entry name" value="CheY-like"/>
    <property type="match status" value="1"/>
</dbReference>
<evidence type="ECO:0000256" key="11">
    <source>
        <dbReference type="ARBA" id="ARBA00022989"/>
    </source>
</evidence>
<dbReference type="GO" id="GO:0005886">
    <property type="term" value="C:plasma membrane"/>
    <property type="evidence" value="ECO:0007669"/>
    <property type="project" value="UniProtKB-SubCell"/>
</dbReference>
<evidence type="ECO:0000256" key="10">
    <source>
        <dbReference type="ARBA" id="ARBA00022840"/>
    </source>
</evidence>
<dbReference type="Pfam" id="PF09984">
    <property type="entry name" value="sCache_4"/>
    <property type="match status" value="1"/>
</dbReference>
<dbReference type="PROSITE" id="PS50894">
    <property type="entry name" value="HPT"/>
    <property type="match status" value="1"/>
</dbReference>
<keyword evidence="16" id="KW-0175">Coiled coil</keyword>